<protein>
    <recommendedName>
        <fullName evidence="2">UPF0125 protein IAE60_12205</fullName>
    </recommendedName>
</protein>
<proteinExistence type="inferred from homology"/>
<dbReference type="Proteomes" id="UP000515838">
    <property type="component" value="Chromosome"/>
</dbReference>
<dbReference type="AlphaFoldDB" id="A0A7G9T9D0"/>
<evidence type="ECO:0000313" key="4">
    <source>
        <dbReference type="Proteomes" id="UP000515838"/>
    </source>
</evidence>
<comment type="similarity">
    <text evidence="1 2">Belongs to the UPF0125 (RnfH) family.</text>
</comment>
<gene>
    <name evidence="3" type="ORF">IAE60_12205</name>
</gene>
<dbReference type="SUPFAM" id="SSF54285">
    <property type="entry name" value="MoaD/ThiS"/>
    <property type="match status" value="1"/>
</dbReference>
<dbReference type="PANTHER" id="PTHR37483:SF1">
    <property type="entry name" value="UPF0125 PROTEIN RATB"/>
    <property type="match status" value="1"/>
</dbReference>
<reference evidence="3 4" key="1">
    <citation type="submission" date="2020-08" db="EMBL/GenBank/DDBJ databases">
        <title>Streptomycin Non-resistant strain, P. mexicana.</title>
        <authorList>
            <person name="Ganesh-Kumar S."/>
            <person name="Zhe T."/>
            <person name="Yu Z."/>
            <person name="Min Y."/>
        </authorList>
    </citation>
    <scope>NUCLEOTIDE SEQUENCE [LARGE SCALE GENOMIC DNA]</scope>
    <source>
        <strain evidence="3 4">GTZY2</strain>
    </source>
</reference>
<dbReference type="NCBIfam" id="NF002490">
    <property type="entry name" value="PRK01777.1"/>
    <property type="match status" value="1"/>
</dbReference>
<evidence type="ECO:0000313" key="3">
    <source>
        <dbReference type="EMBL" id="QNN76705.1"/>
    </source>
</evidence>
<accession>A0A7G9T9D0</accession>
<dbReference type="InterPro" id="IPR037021">
    <property type="entry name" value="RnfH_sf"/>
</dbReference>
<dbReference type="Gene3D" id="3.10.20.280">
    <property type="entry name" value="RnfH-like"/>
    <property type="match status" value="1"/>
</dbReference>
<dbReference type="InterPro" id="IPR016155">
    <property type="entry name" value="Mopterin_synth/thiamin_S_b"/>
</dbReference>
<name>A0A7G9T9D0_PSEMX</name>
<dbReference type="InterPro" id="IPR005346">
    <property type="entry name" value="RnfH"/>
</dbReference>
<dbReference type="GeneID" id="81471741"/>
<dbReference type="RefSeq" id="WP_187572452.1">
    <property type="nucleotide sequence ID" value="NZ_CP060731.1"/>
</dbReference>
<sequence>MRVDVIRAWPHRFESVGLDLPEGATVGDALAASGFVDAGHPAVAVHGVIATPDTPLNENDRVEVLRPLFIDPKEARRRRALR</sequence>
<evidence type="ECO:0000256" key="2">
    <source>
        <dbReference type="HAMAP-Rule" id="MF_00460"/>
    </source>
</evidence>
<evidence type="ECO:0000256" key="1">
    <source>
        <dbReference type="ARBA" id="ARBA00010645"/>
    </source>
</evidence>
<organism evidence="3 4">
    <name type="scientific">Pseudoxanthomonas mexicana</name>
    <dbReference type="NCBI Taxonomy" id="128785"/>
    <lineage>
        <taxon>Bacteria</taxon>
        <taxon>Pseudomonadati</taxon>
        <taxon>Pseudomonadota</taxon>
        <taxon>Gammaproteobacteria</taxon>
        <taxon>Lysobacterales</taxon>
        <taxon>Lysobacteraceae</taxon>
        <taxon>Pseudoxanthomonas</taxon>
    </lineage>
</organism>
<dbReference type="HAMAP" id="MF_00460">
    <property type="entry name" value="UPF0125_RnfH"/>
    <property type="match status" value="1"/>
</dbReference>
<dbReference type="EMBL" id="CP060731">
    <property type="protein sequence ID" value="QNN76705.1"/>
    <property type="molecule type" value="Genomic_DNA"/>
</dbReference>
<dbReference type="PANTHER" id="PTHR37483">
    <property type="entry name" value="UPF0125 PROTEIN RATB"/>
    <property type="match status" value="1"/>
</dbReference>
<dbReference type="Pfam" id="PF03658">
    <property type="entry name" value="Ub-RnfH"/>
    <property type="match status" value="1"/>
</dbReference>